<dbReference type="EMBL" id="CM056783">
    <property type="protein sequence ID" value="KAJ8726802.1"/>
    <property type="molecule type" value="Genomic_DNA"/>
</dbReference>
<comment type="caution">
    <text evidence="1">The sequence shown here is derived from an EMBL/GenBank/DDBJ whole genome shotgun (WGS) entry which is preliminary data.</text>
</comment>
<name>A0ACC2QVA2_9NEOP</name>
<accession>A0ACC2QVA2</accession>
<evidence type="ECO:0000313" key="2">
    <source>
        <dbReference type="Proteomes" id="UP001231649"/>
    </source>
</evidence>
<keyword evidence="2" id="KW-1185">Reference proteome</keyword>
<proteinExistence type="predicted"/>
<sequence>MRFIQMYICVLKLIQVIFNHVLAENLTVGMTKISNETLTAYNVGIAMGIINPEKYSLKSFEKDEPRFRKLYKVFTSINEYEPITYQQFLVLNNYGLFPDTQESVFQNKTSTRSRSSKKSFKRIVEPGDILISGRSDSGLVGHAAIMITNYWVLEMAGGSKYKKGIKSNNRLISKGDWYDDNYDDDIIIYRCPDTEVAENAAHWADTNYYNPDGGQEKTIHVTYKIEPNSFKCKNPSYSSKLVVQAYYHAEVGVIAAVEKYGSVIVPIMIPAYFMPPYDLDVVAQF</sequence>
<gene>
    <name evidence="1" type="ORF">PYW08_015199</name>
</gene>
<evidence type="ECO:0000313" key="1">
    <source>
        <dbReference type="EMBL" id="KAJ8726802.1"/>
    </source>
</evidence>
<reference evidence="1" key="1">
    <citation type="submission" date="2023-03" db="EMBL/GenBank/DDBJ databases">
        <title>Chromosome-level genomes of two armyworms, Mythimna separata and Mythimna loreyi, provide insights into the biosynthesis and reception of sex pheromones.</title>
        <authorList>
            <person name="Zhao H."/>
        </authorList>
    </citation>
    <scope>NUCLEOTIDE SEQUENCE</scope>
    <source>
        <strain evidence="1">BeijingLab</strain>
    </source>
</reference>
<dbReference type="Proteomes" id="UP001231649">
    <property type="component" value="Chromosome 7"/>
</dbReference>
<organism evidence="1 2">
    <name type="scientific">Mythimna loreyi</name>
    <dbReference type="NCBI Taxonomy" id="667449"/>
    <lineage>
        <taxon>Eukaryota</taxon>
        <taxon>Metazoa</taxon>
        <taxon>Ecdysozoa</taxon>
        <taxon>Arthropoda</taxon>
        <taxon>Hexapoda</taxon>
        <taxon>Insecta</taxon>
        <taxon>Pterygota</taxon>
        <taxon>Neoptera</taxon>
        <taxon>Endopterygota</taxon>
        <taxon>Lepidoptera</taxon>
        <taxon>Glossata</taxon>
        <taxon>Ditrysia</taxon>
        <taxon>Noctuoidea</taxon>
        <taxon>Noctuidae</taxon>
        <taxon>Noctuinae</taxon>
        <taxon>Hadenini</taxon>
        <taxon>Mythimna</taxon>
    </lineage>
</organism>
<protein>
    <submittedName>
        <fullName evidence="1">Uncharacterized protein</fullName>
    </submittedName>
</protein>